<evidence type="ECO:0000256" key="2">
    <source>
        <dbReference type="ARBA" id="ARBA00004377"/>
    </source>
</evidence>
<dbReference type="PANTHER" id="PTHR37531">
    <property type="entry name" value="HEME EXPORTER PROTEIN D"/>
    <property type="match status" value="1"/>
</dbReference>
<evidence type="ECO:0000256" key="13">
    <source>
        <dbReference type="SAM" id="Phobius"/>
    </source>
</evidence>
<evidence type="ECO:0000256" key="10">
    <source>
        <dbReference type="ARBA" id="ARBA00022989"/>
    </source>
</evidence>
<dbReference type="Pfam" id="PF04995">
    <property type="entry name" value="CcmD"/>
    <property type="match status" value="1"/>
</dbReference>
<dbReference type="Proteomes" id="UP000634667">
    <property type="component" value="Unassembled WGS sequence"/>
</dbReference>
<dbReference type="InterPro" id="IPR007078">
    <property type="entry name" value="Haem_export_protD_CcmD"/>
</dbReference>
<sequence>MNGTILQLCAAGLSQLDAVISVNVDLPQKLFGIFTFYFASFSDFLDMASSGISYGFFVWLSYGLTYLLLVALLGWSLYQHRQLKHQIAAKVAREQRIKQYQEQNHNATTT</sequence>
<evidence type="ECO:0000256" key="6">
    <source>
        <dbReference type="ARBA" id="ARBA00022475"/>
    </source>
</evidence>
<keyword evidence="15" id="KW-1185">Reference proteome</keyword>
<proteinExistence type="inferred from homology"/>
<dbReference type="InterPro" id="IPR052075">
    <property type="entry name" value="Heme_exporter_D"/>
</dbReference>
<comment type="caution">
    <text evidence="14">The sequence shown here is derived from an EMBL/GenBank/DDBJ whole genome shotgun (WGS) entry which is preliminary data.</text>
</comment>
<evidence type="ECO:0000256" key="8">
    <source>
        <dbReference type="ARBA" id="ARBA00022692"/>
    </source>
</evidence>
<dbReference type="PANTHER" id="PTHR37531:SF1">
    <property type="entry name" value="HEME EXPORTER PROTEIN D"/>
    <property type="match status" value="1"/>
</dbReference>
<dbReference type="NCBIfam" id="TIGR03141">
    <property type="entry name" value="cytochro_ccmD"/>
    <property type="match status" value="1"/>
</dbReference>
<keyword evidence="7" id="KW-0997">Cell inner membrane</keyword>
<keyword evidence="5" id="KW-0813">Transport</keyword>
<keyword evidence="8 13" id="KW-0812">Transmembrane</keyword>
<evidence type="ECO:0000256" key="12">
    <source>
        <dbReference type="ARBA" id="ARBA00032938"/>
    </source>
</evidence>
<name>A0ABQ2WEQ4_9ALTE</name>
<evidence type="ECO:0000256" key="3">
    <source>
        <dbReference type="ARBA" id="ARBA00008741"/>
    </source>
</evidence>
<keyword evidence="11 13" id="KW-0472">Membrane</keyword>
<organism evidence="14 15">
    <name type="scientific">Alishewanella tabrizica</name>
    <dbReference type="NCBI Taxonomy" id="671278"/>
    <lineage>
        <taxon>Bacteria</taxon>
        <taxon>Pseudomonadati</taxon>
        <taxon>Pseudomonadota</taxon>
        <taxon>Gammaproteobacteria</taxon>
        <taxon>Alteromonadales</taxon>
        <taxon>Alteromonadaceae</taxon>
        <taxon>Alishewanella</taxon>
    </lineage>
</organism>
<protein>
    <recommendedName>
        <fullName evidence="4">Heme exporter protein D</fullName>
    </recommendedName>
    <alternativeName>
        <fullName evidence="12">Cytochrome c-type biogenesis protein CcmD</fullName>
    </alternativeName>
</protein>
<evidence type="ECO:0000256" key="7">
    <source>
        <dbReference type="ARBA" id="ARBA00022519"/>
    </source>
</evidence>
<gene>
    <name evidence="14" type="ORF">GCM10008111_00540</name>
</gene>
<evidence type="ECO:0000256" key="9">
    <source>
        <dbReference type="ARBA" id="ARBA00022748"/>
    </source>
</evidence>
<evidence type="ECO:0000256" key="5">
    <source>
        <dbReference type="ARBA" id="ARBA00022448"/>
    </source>
</evidence>
<feature type="transmembrane region" description="Helical" evidence="13">
    <location>
        <begin position="56"/>
        <end position="78"/>
    </location>
</feature>
<comment type="subcellular location">
    <subcellularLocation>
        <location evidence="2">Cell inner membrane</location>
        <topology evidence="2">Single-pass membrane protein</topology>
    </subcellularLocation>
</comment>
<evidence type="ECO:0000313" key="14">
    <source>
        <dbReference type="EMBL" id="GGW48751.1"/>
    </source>
</evidence>
<comment type="function">
    <text evidence="1">Required for the export of heme to the periplasm for the biogenesis of c-type cytochromes.</text>
</comment>
<evidence type="ECO:0000256" key="11">
    <source>
        <dbReference type="ARBA" id="ARBA00023136"/>
    </source>
</evidence>
<keyword evidence="6" id="KW-1003">Cell membrane</keyword>
<reference evidence="15" key="1">
    <citation type="journal article" date="2019" name="Int. J. Syst. Evol. Microbiol.">
        <title>The Global Catalogue of Microorganisms (GCM) 10K type strain sequencing project: providing services to taxonomists for standard genome sequencing and annotation.</title>
        <authorList>
            <consortium name="The Broad Institute Genomics Platform"/>
            <consortium name="The Broad Institute Genome Sequencing Center for Infectious Disease"/>
            <person name="Wu L."/>
            <person name="Ma J."/>
        </authorList>
    </citation>
    <scope>NUCLEOTIDE SEQUENCE [LARGE SCALE GENOMIC DNA]</scope>
    <source>
        <strain evidence="15">KCTC 23723</strain>
    </source>
</reference>
<evidence type="ECO:0000256" key="4">
    <source>
        <dbReference type="ARBA" id="ARBA00016461"/>
    </source>
</evidence>
<keyword evidence="10 13" id="KW-1133">Transmembrane helix</keyword>
<dbReference type="EMBL" id="BMYR01000001">
    <property type="protein sequence ID" value="GGW48751.1"/>
    <property type="molecule type" value="Genomic_DNA"/>
</dbReference>
<keyword evidence="9" id="KW-0201">Cytochrome c-type biogenesis</keyword>
<accession>A0ABQ2WEQ4</accession>
<dbReference type="RefSeq" id="WP_189479294.1">
    <property type="nucleotide sequence ID" value="NZ_BMYR01000001.1"/>
</dbReference>
<evidence type="ECO:0000256" key="1">
    <source>
        <dbReference type="ARBA" id="ARBA00002442"/>
    </source>
</evidence>
<comment type="similarity">
    <text evidence="3">Belongs to the CcmD/CycX/HelD family.</text>
</comment>
<evidence type="ECO:0000313" key="15">
    <source>
        <dbReference type="Proteomes" id="UP000634667"/>
    </source>
</evidence>